<accession>A0ABS5NN49</accession>
<name>A0ABS5NN49_9BACI</name>
<sequence length="196" mass="23808">MSQNLEIEFKNIITKQEFEKLKNYFQLKNDHFFTQENHYFDTKEFALKQRGCALRIRQKDNKYELTLKQPYQDGLLETNEWIDPLSVEKMFQTGEVINMPIRSLIKKMNIDLSQIQYFGSLTTNRAERVYEHGLIVLDHSYYLNKEDFEIEYEVSNRKKGQNTFFTLLKQLNIPIRETENKIKRFYNEKYNQQTQF</sequence>
<dbReference type="RefSeq" id="WP_213100393.1">
    <property type="nucleotide sequence ID" value="NZ_JAGYPM010000001.1"/>
</dbReference>
<dbReference type="InterPro" id="IPR023577">
    <property type="entry name" value="CYTH_domain"/>
</dbReference>
<dbReference type="InterPro" id="IPR009195">
    <property type="entry name" value="Uncharacterised_YjbK"/>
</dbReference>
<feature type="domain" description="CYTH" evidence="1">
    <location>
        <begin position="4"/>
        <end position="192"/>
    </location>
</feature>
<dbReference type="SMART" id="SM01118">
    <property type="entry name" value="CYTH"/>
    <property type="match status" value="1"/>
</dbReference>
<dbReference type="EMBL" id="JAGYPM010000001">
    <property type="protein sequence ID" value="MBS4188894.1"/>
    <property type="molecule type" value="Genomic_DNA"/>
</dbReference>
<organism evidence="2 3">
    <name type="scientific">Cytobacillus citreus</name>
    <dbReference type="NCBI Taxonomy" id="2833586"/>
    <lineage>
        <taxon>Bacteria</taxon>
        <taxon>Bacillati</taxon>
        <taxon>Bacillota</taxon>
        <taxon>Bacilli</taxon>
        <taxon>Bacillales</taxon>
        <taxon>Bacillaceae</taxon>
        <taxon>Cytobacillus</taxon>
    </lineage>
</organism>
<gene>
    <name evidence="2" type="ORF">KHA94_01500</name>
</gene>
<proteinExistence type="predicted"/>
<dbReference type="PIRSF" id="PIRSF012526">
    <property type="entry name" value="CYTH_UCP012526"/>
    <property type="match status" value="1"/>
</dbReference>
<reference evidence="2 3" key="1">
    <citation type="submission" date="2021-05" db="EMBL/GenBank/DDBJ databases">
        <title>Novel Bacillus species.</title>
        <authorList>
            <person name="Liu G."/>
        </authorList>
    </citation>
    <scope>NUCLEOTIDE SEQUENCE [LARGE SCALE GENOMIC DNA]</scope>
    <source>
        <strain evidence="2 3">FJAT-49705</strain>
    </source>
</reference>
<comment type="caution">
    <text evidence="2">The sequence shown here is derived from an EMBL/GenBank/DDBJ whole genome shotgun (WGS) entry which is preliminary data.</text>
</comment>
<evidence type="ECO:0000313" key="2">
    <source>
        <dbReference type="EMBL" id="MBS4188894.1"/>
    </source>
</evidence>
<dbReference type="CDD" id="cd07762">
    <property type="entry name" value="CYTH-like_Pase_1"/>
    <property type="match status" value="1"/>
</dbReference>
<dbReference type="InterPro" id="IPR033469">
    <property type="entry name" value="CYTH-like_dom_sf"/>
</dbReference>
<evidence type="ECO:0000259" key="1">
    <source>
        <dbReference type="PROSITE" id="PS51707"/>
    </source>
</evidence>
<dbReference type="Pfam" id="PF01928">
    <property type="entry name" value="CYTH"/>
    <property type="match status" value="1"/>
</dbReference>
<dbReference type="Gene3D" id="2.40.320.10">
    <property type="entry name" value="Hypothetical Protein Pfu-838710-001"/>
    <property type="match status" value="1"/>
</dbReference>
<dbReference type="SUPFAM" id="SSF55154">
    <property type="entry name" value="CYTH-like phosphatases"/>
    <property type="match status" value="1"/>
</dbReference>
<keyword evidence="3" id="KW-1185">Reference proteome</keyword>
<dbReference type="PROSITE" id="PS51707">
    <property type="entry name" value="CYTH"/>
    <property type="match status" value="1"/>
</dbReference>
<evidence type="ECO:0000313" key="3">
    <source>
        <dbReference type="Proteomes" id="UP000681027"/>
    </source>
</evidence>
<protein>
    <submittedName>
        <fullName evidence="2">CYTH domain-containing protein</fullName>
    </submittedName>
</protein>
<dbReference type="Proteomes" id="UP000681027">
    <property type="component" value="Unassembled WGS sequence"/>
</dbReference>